<sequence>MRKTFALLLALVIAPAVAAAPRLYGGAMPEGEARPIGAALAEIDALAGQPGKFVGRIVQVCQNKGCWLILEDDGRHARVKTKDHAYFVPKDAQGRAVVYGVLAEVELEPEMARHLAEDAGGSEPVPRREFQIVADVIALLD</sequence>
<organism evidence="2 3">
    <name type="scientific">Rehaibacterium terrae</name>
    <dbReference type="NCBI Taxonomy" id="1341696"/>
    <lineage>
        <taxon>Bacteria</taxon>
        <taxon>Pseudomonadati</taxon>
        <taxon>Pseudomonadota</taxon>
        <taxon>Gammaproteobacteria</taxon>
        <taxon>Lysobacterales</taxon>
        <taxon>Lysobacteraceae</taxon>
        <taxon>Rehaibacterium</taxon>
    </lineage>
</organism>
<accession>A0A7W7Y078</accession>
<feature type="signal peptide" evidence="1">
    <location>
        <begin position="1"/>
        <end position="18"/>
    </location>
</feature>
<proteinExistence type="predicted"/>
<dbReference type="RefSeq" id="WP_183948351.1">
    <property type="nucleotide sequence ID" value="NZ_JACHHX010000009.1"/>
</dbReference>
<keyword evidence="1" id="KW-0732">Signal</keyword>
<reference evidence="2 3" key="1">
    <citation type="submission" date="2020-08" db="EMBL/GenBank/DDBJ databases">
        <title>Genomic Encyclopedia of Type Strains, Phase IV (KMG-IV): sequencing the most valuable type-strain genomes for metagenomic binning, comparative biology and taxonomic classification.</title>
        <authorList>
            <person name="Goeker M."/>
        </authorList>
    </citation>
    <scope>NUCLEOTIDE SEQUENCE [LARGE SCALE GENOMIC DNA]</scope>
    <source>
        <strain evidence="2 3">DSM 25897</strain>
    </source>
</reference>
<protein>
    <recommendedName>
        <fullName evidence="4">DUF4920 domain-containing protein</fullName>
    </recommendedName>
</protein>
<feature type="chain" id="PRO_5030691305" description="DUF4920 domain-containing protein" evidence="1">
    <location>
        <begin position="19"/>
        <end position="141"/>
    </location>
</feature>
<comment type="caution">
    <text evidence="2">The sequence shown here is derived from an EMBL/GenBank/DDBJ whole genome shotgun (WGS) entry which is preliminary data.</text>
</comment>
<keyword evidence="3" id="KW-1185">Reference proteome</keyword>
<dbReference type="Proteomes" id="UP000519004">
    <property type="component" value="Unassembled WGS sequence"/>
</dbReference>
<dbReference type="EMBL" id="JACHHX010000009">
    <property type="protein sequence ID" value="MBB5015672.1"/>
    <property type="molecule type" value="Genomic_DNA"/>
</dbReference>
<name>A0A7W7Y078_9GAMM</name>
<dbReference type="InterPro" id="IPR032577">
    <property type="entry name" value="DUF4920"/>
</dbReference>
<evidence type="ECO:0000313" key="3">
    <source>
        <dbReference type="Proteomes" id="UP000519004"/>
    </source>
</evidence>
<dbReference type="AlphaFoldDB" id="A0A7W7Y078"/>
<evidence type="ECO:0008006" key="4">
    <source>
        <dbReference type="Google" id="ProtNLM"/>
    </source>
</evidence>
<gene>
    <name evidence="2" type="ORF">HNQ58_001576</name>
</gene>
<dbReference type="Pfam" id="PF16267">
    <property type="entry name" value="DUF4920"/>
    <property type="match status" value="1"/>
</dbReference>
<evidence type="ECO:0000256" key="1">
    <source>
        <dbReference type="SAM" id="SignalP"/>
    </source>
</evidence>
<evidence type="ECO:0000313" key="2">
    <source>
        <dbReference type="EMBL" id="MBB5015672.1"/>
    </source>
</evidence>